<dbReference type="Pfam" id="PF03415">
    <property type="entry name" value="Peptidase_C11"/>
    <property type="match status" value="1"/>
</dbReference>
<organism evidence="1 2">
    <name type="scientific">Clostridium weizhouense</name>
    <dbReference type="NCBI Taxonomy" id="2859781"/>
    <lineage>
        <taxon>Bacteria</taxon>
        <taxon>Bacillati</taxon>
        <taxon>Bacillota</taxon>
        <taxon>Clostridia</taxon>
        <taxon>Eubacteriales</taxon>
        <taxon>Clostridiaceae</taxon>
        <taxon>Clostridium</taxon>
    </lineage>
</organism>
<dbReference type="PANTHER" id="PTHR37835">
    <property type="entry name" value="ALPHA-CLOSTRIPAIN"/>
    <property type="match status" value="1"/>
</dbReference>
<keyword evidence="1" id="KW-0378">Hydrolase</keyword>
<dbReference type="GO" id="GO:0004197">
    <property type="term" value="F:cysteine-type endopeptidase activity"/>
    <property type="evidence" value="ECO:0007669"/>
    <property type="project" value="UniProtKB-EC"/>
</dbReference>
<reference evidence="1 2" key="1">
    <citation type="submission" date="2021-07" db="EMBL/GenBank/DDBJ databases">
        <title>Clostridium weizhouense sp. nov., an anaerobic bacterium isolated from activated sludge of Petroleum wastewater.</title>
        <authorList>
            <person name="Li Q."/>
        </authorList>
    </citation>
    <scope>NUCLEOTIDE SEQUENCE [LARGE SCALE GENOMIC DNA]</scope>
    <source>
        <strain evidence="1 2">YB-6</strain>
    </source>
</reference>
<keyword evidence="2" id="KW-1185">Reference proteome</keyword>
<dbReference type="PANTHER" id="PTHR37835:SF1">
    <property type="entry name" value="ALPHA-CLOSTRIPAIN"/>
    <property type="match status" value="1"/>
</dbReference>
<dbReference type="Proteomes" id="UP001519921">
    <property type="component" value="Unassembled WGS sequence"/>
</dbReference>
<dbReference type="InterPro" id="IPR005077">
    <property type="entry name" value="Peptidase_C11"/>
</dbReference>
<sequence length="493" mass="56114">MDTTTKSAVQYEEEVKDENDGKKLTIMFYCDADNNLEPNLLLDLQEMKEGYIDNPNLNLIALVDRNEGYSDDSSVLGEDFSDTRMYKIERNKTIRIDGGDEFPEITKTSNYEANMGDANTLKKFIDSCKDQYPADKYALIVSNHGGGAREGKTEEVKNPKAICWDETDDNDCLYTAEISDTLTEDESVDVLAYDACLMGTAEVAYQYRPGNGSFSADVMVASAPVVWGYGFDYKRIFSRLKSGGGDNGRRDLTLGGREKYFDPSKVTNLELGAIMVEAQRDSVQRANVNNQALSCFDLSKIENVKDSVDELSRALWKENKKYDIENLRGKNRRVNLINYFNQNSSAEWMAYPYFDLYDLSQNIAKSYNFSDNIKTLAKKVMKNVDNTIVYSYAGSKFKGFTEGKNGMSIFLPDGNKIYTDQFSYMSFPCWQGQSWYNSIDTTIIKDNYLYGKLSWCKDGQTPEINDVGNWFELLDCWFDTSNDETGGVNRYQW</sequence>
<gene>
    <name evidence="1" type="primary">cloSI</name>
    <name evidence="1" type="ORF">KYD98_12875</name>
</gene>
<protein>
    <submittedName>
        <fullName evidence="1">Clostripain</fullName>
        <ecNumber evidence="1">3.4.22.8</ecNumber>
    </submittedName>
</protein>
<dbReference type="EMBL" id="JAHXPT010000010">
    <property type="protein sequence ID" value="MBW6410990.1"/>
    <property type="molecule type" value="Genomic_DNA"/>
</dbReference>
<evidence type="ECO:0000313" key="2">
    <source>
        <dbReference type="Proteomes" id="UP001519921"/>
    </source>
</evidence>
<evidence type="ECO:0000313" key="1">
    <source>
        <dbReference type="EMBL" id="MBW6410990.1"/>
    </source>
</evidence>
<dbReference type="NCBIfam" id="TIGR02806">
    <property type="entry name" value="clostrip"/>
    <property type="match status" value="1"/>
</dbReference>
<dbReference type="Gene3D" id="3.40.50.11970">
    <property type="match status" value="1"/>
</dbReference>
<proteinExistence type="predicted"/>
<comment type="caution">
    <text evidence="1">The sequence shown here is derived from an EMBL/GenBank/DDBJ whole genome shotgun (WGS) entry which is preliminary data.</text>
</comment>
<accession>A0ABS7AQP3</accession>
<name>A0ABS7AQP3_9CLOT</name>
<dbReference type="EC" id="3.4.22.8" evidence="1"/>
<dbReference type="InterPro" id="IPR014173">
    <property type="entry name" value="Pept_C11_CLOspp"/>
</dbReference>